<gene>
    <name evidence="1" type="ORF">BS640_10985</name>
</gene>
<name>A0A1X0WFF0_9GAMM</name>
<evidence type="ECO:0000313" key="2">
    <source>
        <dbReference type="Proteomes" id="UP000192536"/>
    </source>
</evidence>
<organism evidence="1 2">
    <name type="scientific">Rouxiella badensis</name>
    <dbReference type="NCBI Taxonomy" id="1646377"/>
    <lineage>
        <taxon>Bacteria</taxon>
        <taxon>Pseudomonadati</taxon>
        <taxon>Pseudomonadota</taxon>
        <taxon>Gammaproteobacteria</taxon>
        <taxon>Enterobacterales</taxon>
        <taxon>Yersiniaceae</taxon>
        <taxon>Rouxiella</taxon>
    </lineage>
</organism>
<proteinExistence type="predicted"/>
<evidence type="ECO:0000313" key="1">
    <source>
        <dbReference type="EMBL" id="ORJ25520.1"/>
    </source>
</evidence>
<protein>
    <submittedName>
        <fullName evidence="1">Uncharacterized protein</fullName>
    </submittedName>
</protein>
<reference evidence="1 2" key="1">
    <citation type="journal article" date="2017" name="Int. J. Syst. Evol. Microbiol.">
        <title>Rouxiella badensis sp. nov. and Rouxiella silvae sp. nov. isolated from peat bog soil in Germany and emendation of the genus description.</title>
        <authorList>
            <person name="Le Fleche-Mateos A."/>
            <person name="Kugler J.H."/>
            <person name="Hansen S.H."/>
            <person name="Syldatk C."/>
            <person name="Hausmann R."/>
            <person name="Lomprez F."/>
            <person name="Vandenbogaert M."/>
            <person name="Manuguerra J.C."/>
            <person name="Grimont P.A."/>
        </authorList>
    </citation>
    <scope>NUCLEOTIDE SEQUENCE [LARGE SCALE GENOMIC DNA]</scope>
    <source>
        <strain evidence="1 2">DSM 100043</strain>
    </source>
</reference>
<dbReference type="Proteomes" id="UP000192536">
    <property type="component" value="Unassembled WGS sequence"/>
</dbReference>
<sequence length="165" mass="18720">MKDDALIDANIIDVLKRIESVSDNKARVYLLTPPEYYCPTKKASLGNYVTFYRLSEACSTAGYGVTQQAAKALIHINTPLRWEADCGGMFNLLYGLEILSLIPPAITDGDTDKEGSGLEQQRAVRAVERAAIRCRLKRQEKGYPFRRARRVLRKKFQKELSYEVE</sequence>
<dbReference type="AlphaFoldDB" id="A0A1X0WFF0"/>
<comment type="caution">
    <text evidence="1">The sequence shown here is derived from an EMBL/GenBank/DDBJ whole genome shotgun (WGS) entry which is preliminary data.</text>
</comment>
<accession>A0A1X0WFF0</accession>
<keyword evidence="2" id="KW-1185">Reference proteome</keyword>
<dbReference type="EMBL" id="MRWE01000015">
    <property type="protein sequence ID" value="ORJ25520.1"/>
    <property type="molecule type" value="Genomic_DNA"/>
</dbReference>
<dbReference type="RefSeq" id="WP_084912560.1">
    <property type="nucleotide sequence ID" value="NZ_JAJGAT010000002.1"/>
</dbReference>